<reference evidence="2" key="1">
    <citation type="submission" date="2021-02" db="EMBL/GenBank/DDBJ databases">
        <authorList>
            <person name="Dougan E. K."/>
            <person name="Rhodes N."/>
            <person name="Thang M."/>
            <person name="Chan C."/>
        </authorList>
    </citation>
    <scope>NUCLEOTIDE SEQUENCE</scope>
</reference>
<dbReference type="OrthoDB" id="10528972at2759"/>
<feature type="region of interest" description="Disordered" evidence="1">
    <location>
        <begin position="36"/>
        <end position="64"/>
    </location>
</feature>
<organism evidence="2 3">
    <name type="scientific">Symbiodinium necroappetens</name>
    <dbReference type="NCBI Taxonomy" id="1628268"/>
    <lineage>
        <taxon>Eukaryota</taxon>
        <taxon>Sar</taxon>
        <taxon>Alveolata</taxon>
        <taxon>Dinophyceae</taxon>
        <taxon>Suessiales</taxon>
        <taxon>Symbiodiniaceae</taxon>
        <taxon>Symbiodinium</taxon>
    </lineage>
</organism>
<proteinExistence type="predicted"/>
<evidence type="ECO:0000313" key="3">
    <source>
        <dbReference type="Proteomes" id="UP000601435"/>
    </source>
</evidence>
<sequence>MSTIPSSFSALLPGAHVVQSVGKTLQRVETAAVASRQAVRQTVDGAGPPGTNEQTSPATSGKTRPTFDLLLSGTRCAKCKVYLYQAPFSPAVRYVDGEELFAVPAGWAILRTRGGLLLWLELSEDANLLEAIKAKQDGWG</sequence>
<comment type="caution">
    <text evidence="2">The sequence shown here is derived from an EMBL/GenBank/DDBJ whole genome shotgun (WGS) entry which is preliminary data.</text>
</comment>
<protein>
    <submittedName>
        <fullName evidence="2">UBP18 protein</fullName>
    </submittedName>
</protein>
<keyword evidence="3" id="KW-1185">Reference proteome</keyword>
<dbReference type="AlphaFoldDB" id="A0A812RSS5"/>
<gene>
    <name evidence="2" type="primary">UBP18</name>
    <name evidence="2" type="ORF">SNEC2469_LOCUS12637</name>
</gene>
<dbReference type="Proteomes" id="UP000601435">
    <property type="component" value="Unassembled WGS sequence"/>
</dbReference>
<feature type="compositionally biased region" description="Polar residues" evidence="1">
    <location>
        <begin position="51"/>
        <end position="63"/>
    </location>
</feature>
<name>A0A812RSS5_9DINO</name>
<accession>A0A812RSS5</accession>
<evidence type="ECO:0000256" key="1">
    <source>
        <dbReference type="SAM" id="MobiDB-lite"/>
    </source>
</evidence>
<dbReference type="EMBL" id="CAJNJA010020063">
    <property type="protein sequence ID" value="CAE7454846.1"/>
    <property type="molecule type" value="Genomic_DNA"/>
</dbReference>
<evidence type="ECO:0000313" key="2">
    <source>
        <dbReference type="EMBL" id="CAE7454846.1"/>
    </source>
</evidence>